<evidence type="ECO:0000259" key="3">
    <source>
        <dbReference type="PROSITE" id="PS51462"/>
    </source>
</evidence>
<comment type="caution">
    <text evidence="4">The sequence shown here is derived from an EMBL/GenBank/DDBJ whole genome shotgun (WGS) entry which is preliminary data.</text>
</comment>
<dbReference type="RefSeq" id="WP_379234038.1">
    <property type="nucleotide sequence ID" value="NZ_JBHSTE010000003.1"/>
</dbReference>
<accession>A0ABW1V5G0</accession>
<evidence type="ECO:0000256" key="1">
    <source>
        <dbReference type="ARBA" id="ARBA00001946"/>
    </source>
</evidence>
<dbReference type="PANTHER" id="PTHR43046">
    <property type="entry name" value="GDP-MANNOSE MANNOSYL HYDROLASE"/>
    <property type="match status" value="1"/>
</dbReference>
<dbReference type="Proteomes" id="UP001596233">
    <property type="component" value="Unassembled WGS sequence"/>
</dbReference>
<dbReference type="EMBL" id="JBHSTE010000003">
    <property type="protein sequence ID" value="MFC6333017.1"/>
    <property type="molecule type" value="Genomic_DNA"/>
</dbReference>
<organism evidence="4 5">
    <name type="scientific">Paenibacillus septentrionalis</name>
    <dbReference type="NCBI Taxonomy" id="429342"/>
    <lineage>
        <taxon>Bacteria</taxon>
        <taxon>Bacillati</taxon>
        <taxon>Bacillota</taxon>
        <taxon>Bacilli</taxon>
        <taxon>Bacillales</taxon>
        <taxon>Paenibacillaceae</taxon>
        <taxon>Paenibacillus</taxon>
    </lineage>
</organism>
<name>A0ABW1V5G0_9BACL</name>
<evidence type="ECO:0000313" key="5">
    <source>
        <dbReference type="Proteomes" id="UP001596233"/>
    </source>
</evidence>
<dbReference type="Gene3D" id="3.90.79.10">
    <property type="entry name" value="Nucleoside Triphosphate Pyrophosphohydrolase"/>
    <property type="match status" value="1"/>
</dbReference>
<comment type="cofactor">
    <cofactor evidence="1">
        <name>Mg(2+)</name>
        <dbReference type="ChEBI" id="CHEBI:18420"/>
    </cofactor>
</comment>
<dbReference type="PROSITE" id="PS51462">
    <property type="entry name" value="NUDIX"/>
    <property type="match status" value="1"/>
</dbReference>
<sequence length="159" mass="18333">MSYHIRVRPTALIIENEQLLLIEYTDHNGVHYNLPGGGAEQGETLIEGVIREVYEEAMVEVDVGPIAFVYEMAPHHQSGDYSLDFHTIHVVFECRLKDGAVPRLPDQVDFQQTEVKWIALENLDNIVLYPNMVKQIQAYRLRPRTIELIEDHMLPSHTQ</sequence>
<dbReference type="CDD" id="cd18880">
    <property type="entry name" value="NUDIX_ADPRase"/>
    <property type="match status" value="1"/>
</dbReference>
<evidence type="ECO:0000256" key="2">
    <source>
        <dbReference type="ARBA" id="ARBA00022801"/>
    </source>
</evidence>
<keyword evidence="5" id="KW-1185">Reference proteome</keyword>
<evidence type="ECO:0000313" key="4">
    <source>
        <dbReference type="EMBL" id="MFC6333017.1"/>
    </source>
</evidence>
<gene>
    <name evidence="4" type="ORF">ACFP56_10315</name>
</gene>
<dbReference type="PANTHER" id="PTHR43046:SF14">
    <property type="entry name" value="MUTT_NUDIX FAMILY PROTEIN"/>
    <property type="match status" value="1"/>
</dbReference>
<dbReference type="Pfam" id="PF00293">
    <property type="entry name" value="NUDIX"/>
    <property type="match status" value="1"/>
</dbReference>
<feature type="domain" description="Nudix hydrolase" evidence="3">
    <location>
        <begin position="1"/>
        <end position="140"/>
    </location>
</feature>
<reference evidence="5" key="1">
    <citation type="journal article" date="2019" name="Int. J. Syst. Evol. Microbiol.">
        <title>The Global Catalogue of Microorganisms (GCM) 10K type strain sequencing project: providing services to taxonomists for standard genome sequencing and annotation.</title>
        <authorList>
            <consortium name="The Broad Institute Genomics Platform"/>
            <consortium name="The Broad Institute Genome Sequencing Center for Infectious Disease"/>
            <person name="Wu L."/>
            <person name="Ma J."/>
        </authorList>
    </citation>
    <scope>NUCLEOTIDE SEQUENCE [LARGE SCALE GENOMIC DNA]</scope>
    <source>
        <strain evidence="5">PCU 280</strain>
    </source>
</reference>
<dbReference type="InterPro" id="IPR000086">
    <property type="entry name" value="NUDIX_hydrolase_dom"/>
</dbReference>
<dbReference type="SUPFAM" id="SSF55811">
    <property type="entry name" value="Nudix"/>
    <property type="match status" value="1"/>
</dbReference>
<proteinExistence type="predicted"/>
<dbReference type="InterPro" id="IPR015797">
    <property type="entry name" value="NUDIX_hydrolase-like_dom_sf"/>
</dbReference>
<keyword evidence="2" id="KW-0378">Hydrolase</keyword>
<protein>
    <submittedName>
        <fullName evidence="4">NUDIX domain-containing protein</fullName>
    </submittedName>
</protein>